<name>A0A151M5B7_ALLMI</name>
<reference evidence="2 3" key="1">
    <citation type="journal article" date="2012" name="Genome Biol.">
        <title>Sequencing three crocodilian genomes to illuminate the evolution of archosaurs and amniotes.</title>
        <authorList>
            <person name="St John J.A."/>
            <person name="Braun E.L."/>
            <person name="Isberg S.R."/>
            <person name="Miles L.G."/>
            <person name="Chong A.Y."/>
            <person name="Gongora J."/>
            <person name="Dalzell P."/>
            <person name="Moran C."/>
            <person name="Bed'hom B."/>
            <person name="Abzhanov A."/>
            <person name="Burgess S.C."/>
            <person name="Cooksey A.M."/>
            <person name="Castoe T.A."/>
            <person name="Crawford N.G."/>
            <person name="Densmore L.D."/>
            <person name="Drew J.C."/>
            <person name="Edwards S.V."/>
            <person name="Faircloth B.C."/>
            <person name="Fujita M.K."/>
            <person name="Greenwold M.J."/>
            <person name="Hoffmann F.G."/>
            <person name="Howard J.M."/>
            <person name="Iguchi T."/>
            <person name="Janes D.E."/>
            <person name="Khan S.Y."/>
            <person name="Kohno S."/>
            <person name="de Koning A.J."/>
            <person name="Lance S.L."/>
            <person name="McCarthy F.M."/>
            <person name="McCormack J.E."/>
            <person name="Merchant M.E."/>
            <person name="Peterson D.G."/>
            <person name="Pollock D.D."/>
            <person name="Pourmand N."/>
            <person name="Raney B.J."/>
            <person name="Roessler K.A."/>
            <person name="Sanford J.R."/>
            <person name="Sawyer R.H."/>
            <person name="Schmidt C.J."/>
            <person name="Triplett E.W."/>
            <person name="Tuberville T.D."/>
            <person name="Venegas-Anaya M."/>
            <person name="Howard J.T."/>
            <person name="Jarvis E.D."/>
            <person name="Guillette L.J.Jr."/>
            <person name="Glenn T.C."/>
            <person name="Green R.E."/>
            <person name="Ray D.A."/>
        </authorList>
    </citation>
    <scope>NUCLEOTIDE SEQUENCE [LARGE SCALE GENOMIC DNA]</scope>
    <source>
        <strain evidence="2">KSC_2009_1</strain>
    </source>
</reference>
<dbReference type="Proteomes" id="UP000050525">
    <property type="component" value="Unassembled WGS sequence"/>
</dbReference>
<evidence type="ECO:0000313" key="3">
    <source>
        <dbReference type="Proteomes" id="UP000050525"/>
    </source>
</evidence>
<proteinExistence type="predicted"/>
<accession>A0A151M5B7</accession>
<gene>
    <name evidence="2" type="ORF">Y1Q_0012361</name>
</gene>
<dbReference type="EMBL" id="AKHW03006582">
    <property type="protein sequence ID" value="KYO19715.1"/>
    <property type="molecule type" value="Genomic_DNA"/>
</dbReference>
<keyword evidence="3" id="KW-1185">Reference proteome</keyword>
<organism evidence="2 3">
    <name type="scientific">Alligator mississippiensis</name>
    <name type="common">American alligator</name>
    <dbReference type="NCBI Taxonomy" id="8496"/>
    <lineage>
        <taxon>Eukaryota</taxon>
        <taxon>Metazoa</taxon>
        <taxon>Chordata</taxon>
        <taxon>Craniata</taxon>
        <taxon>Vertebrata</taxon>
        <taxon>Euteleostomi</taxon>
        <taxon>Archelosauria</taxon>
        <taxon>Archosauria</taxon>
        <taxon>Crocodylia</taxon>
        <taxon>Alligatoridae</taxon>
        <taxon>Alligatorinae</taxon>
        <taxon>Alligator</taxon>
    </lineage>
</organism>
<evidence type="ECO:0000313" key="2">
    <source>
        <dbReference type="EMBL" id="KYO19715.1"/>
    </source>
</evidence>
<dbReference type="AlphaFoldDB" id="A0A151M5B7"/>
<feature type="region of interest" description="Disordered" evidence="1">
    <location>
        <begin position="1"/>
        <end position="32"/>
    </location>
</feature>
<comment type="caution">
    <text evidence="2">The sequence shown here is derived from an EMBL/GenBank/DDBJ whole genome shotgun (WGS) entry which is preliminary data.</text>
</comment>
<sequence>MEGCPPATPEGKLLWARGTSEQALPPSPGRFSPAPETICYKISRALIRRKTGQTAEAPAGQDQTAAALRACVALRRDCTGL</sequence>
<evidence type="ECO:0000256" key="1">
    <source>
        <dbReference type="SAM" id="MobiDB-lite"/>
    </source>
</evidence>
<protein>
    <submittedName>
        <fullName evidence="2">Uncharacterized protein</fullName>
    </submittedName>
</protein>